<keyword evidence="4 6" id="KW-0472">Membrane</keyword>
<evidence type="ECO:0000256" key="1">
    <source>
        <dbReference type="ARBA" id="ARBA00004141"/>
    </source>
</evidence>
<feature type="region of interest" description="Disordered" evidence="5">
    <location>
        <begin position="188"/>
        <end position="207"/>
    </location>
</feature>
<dbReference type="RefSeq" id="WP_379912914.1">
    <property type="nucleotide sequence ID" value="NZ_JBHUDD010000027.1"/>
</dbReference>
<keyword evidence="2 6" id="KW-0812">Transmembrane</keyword>
<evidence type="ECO:0000256" key="5">
    <source>
        <dbReference type="SAM" id="MobiDB-lite"/>
    </source>
</evidence>
<protein>
    <submittedName>
        <fullName evidence="7">DoxX family membrane protein</fullName>
    </submittedName>
</protein>
<evidence type="ECO:0000313" key="7">
    <source>
        <dbReference type="EMBL" id="MFD1508367.1"/>
    </source>
</evidence>
<accession>A0ABW4EDN9</accession>
<keyword evidence="8" id="KW-1185">Reference proteome</keyword>
<comment type="subcellular location">
    <subcellularLocation>
        <location evidence="1">Membrane</location>
        <topology evidence="1">Multi-pass membrane protein</topology>
    </subcellularLocation>
</comment>
<feature type="transmembrane region" description="Helical" evidence="6">
    <location>
        <begin position="95"/>
        <end position="120"/>
    </location>
</feature>
<reference evidence="8" key="1">
    <citation type="journal article" date="2019" name="Int. J. Syst. Evol. Microbiol.">
        <title>The Global Catalogue of Microorganisms (GCM) 10K type strain sequencing project: providing services to taxonomists for standard genome sequencing and annotation.</title>
        <authorList>
            <consortium name="The Broad Institute Genomics Platform"/>
            <consortium name="The Broad Institute Genome Sequencing Center for Infectious Disease"/>
            <person name="Wu L."/>
            <person name="Ma J."/>
        </authorList>
    </citation>
    <scope>NUCLEOTIDE SEQUENCE [LARGE SCALE GENOMIC DNA]</scope>
    <source>
        <strain evidence="8">CGMCC 1.12477</strain>
    </source>
</reference>
<evidence type="ECO:0000256" key="2">
    <source>
        <dbReference type="ARBA" id="ARBA00022692"/>
    </source>
</evidence>
<dbReference type="Proteomes" id="UP001597186">
    <property type="component" value="Unassembled WGS sequence"/>
</dbReference>
<name>A0ABW4EDN9_9RHOB</name>
<organism evidence="7 8">
    <name type="scientific">Lacimonas salitolerans</name>
    <dbReference type="NCBI Taxonomy" id="1323750"/>
    <lineage>
        <taxon>Bacteria</taxon>
        <taxon>Pseudomonadati</taxon>
        <taxon>Pseudomonadota</taxon>
        <taxon>Alphaproteobacteria</taxon>
        <taxon>Rhodobacterales</taxon>
        <taxon>Paracoccaceae</taxon>
        <taxon>Lacimonas</taxon>
    </lineage>
</organism>
<dbReference type="Pfam" id="PF07681">
    <property type="entry name" value="DoxX"/>
    <property type="match status" value="1"/>
</dbReference>
<dbReference type="EMBL" id="JBHUDD010000027">
    <property type="protein sequence ID" value="MFD1508367.1"/>
    <property type="molecule type" value="Genomic_DNA"/>
</dbReference>
<evidence type="ECO:0000256" key="6">
    <source>
        <dbReference type="SAM" id="Phobius"/>
    </source>
</evidence>
<keyword evidence="3 6" id="KW-1133">Transmembrane helix</keyword>
<comment type="caution">
    <text evidence="7">The sequence shown here is derived from an EMBL/GenBank/DDBJ whole genome shotgun (WGS) entry which is preliminary data.</text>
</comment>
<evidence type="ECO:0000313" key="8">
    <source>
        <dbReference type="Proteomes" id="UP001597186"/>
    </source>
</evidence>
<sequence>MTSILSIYHNLTTPLSKLDALLPLLARFLFAAILLPYFWTSGLTKLGDGALGFLQPSTGAYAQIFPRAMEAVTYDISQLSILHYLVVVTGTWAEFLLPALILLGLFTRAAALGMIGFVAVQSLTDLYGHGGLEHAATLGAWFDRQPDGVILDQRALWMFLLLVPVIKGAGMVSLDKLLFRNVISARPADQPPAQAHRPAGKTPAETS</sequence>
<dbReference type="InterPro" id="IPR032808">
    <property type="entry name" value="DoxX"/>
</dbReference>
<proteinExistence type="predicted"/>
<feature type="transmembrane region" description="Helical" evidence="6">
    <location>
        <begin position="20"/>
        <end position="39"/>
    </location>
</feature>
<gene>
    <name evidence="7" type="ORF">ACFTOW_02995</name>
</gene>
<evidence type="ECO:0000256" key="4">
    <source>
        <dbReference type="ARBA" id="ARBA00023136"/>
    </source>
</evidence>
<evidence type="ECO:0000256" key="3">
    <source>
        <dbReference type="ARBA" id="ARBA00022989"/>
    </source>
</evidence>